<keyword evidence="3" id="KW-1185">Reference proteome</keyword>
<gene>
    <name evidence="2" type="ORF">ECRASSUSDP1_LOCUS22553</name>
</gene>
<evidence type="ECO:0000256" key="1">
    <source>
        <dbReference type="SAM" id="Phobius"/>
    </source>
</evidence>
<feature type="transmembrane region" description="Helical" evidence="1">
    <location>
        <begin position="36"/>
        <end position="55"/>
    </location>
</feature>
<dbReference type="AlphaFoldDB" id="A0AAD1Y090"/>
<sequence>MDSKSDKYKEMGFRNIKPHLSLENGKFSQSKIQTRVSLAFIWISAYWGSFVYTPARNKVYTSIHPPFLFAGALYLPYRYSAQVNTFLFALSGSKNLWVNRIVRVCGKASIYSLAALSSLVISHYLHYPRKLYKASFIASWNVIKIKKFIDEEEYDRPEVFDMNRINFVT</sequence>
<feature type="transmembrane region" description="Helical" evidence="1">
    <location>
        <begin position="110"/>
        <end position="127"/>
    </location>
</feature>
<keyword evidence="1" id="KW-1133">Transmembrane helix</keyword>
<dbReference type="EMBL" id="CAMPGE010023134">
    <property type="protein sequence ID" value="CAI2381107.1"/>
    <property type="molecule type" value="Genomic_DNA"/>
</dbReference>
<name>A0AAD1Y090_EUPCR</name>
<keyword evidence="1" id="KW-0812">Transmembrane</keyword>
<feature type="transmembrane region" description="Helical" evidence="1">
    <location>
        <begin position="67"/>
        <end position="90"/>
    </location>
</feature>
<proteinExistence type="predicted"/>
<dbReference type="Proteomes" id="UP001295684">
    <property type="component" value="Unassembled WGS sequence"/>
</dbReference>
<evidence type="ECO:0000313" key="3">
    <source>
        <dbReference type="Proteomes" id="UP001295684"/>
    </source>
</evidence>
<keyword evidence="1" id="KW-0472">Membrane</keyword>
<reference evidence="2" key="1">
    <citation type="submission" date="2023-07" db="EMBL/GenBank/DDBJ databases">
        <authorList>
            <consortium name="AG Swart"/>
            <person name="Singh M."/>
            <person name="Singh A."/>
            <person name="Seah K."/>
            <person name="Emmerich C."/>
        </authorList>
    </citation>
    <scope>NUCLEOTIDE SEQUENCE</scope>
    <source>
        <strain evidence="2">DP1</strain>
    </source>
</reference>
<accession>A0AAD1Y090</accession>
<evidence type="ECO:0000313" key="2">
    <source>
        <dbReference type="EMBL" id="CAI2381107.1"/>
    </source>
</evidence>
<organism evidence="2 3">
    <name type="scientific">Euplotes crassus</name>
    <dbReference type="NCBI Taxonomy" id="5936"/>
    <lineage>
        <taxon>Eukaryota</taxon>
        <taxon>Sar</taxon>
        <taxon>Alveolata</taxon>
        <taxon>Ciliophora</taxon>
        <taxon>Intramacronucleata</taxon>
        <taxon>Spirotrichea</taxon>
        <taxon>Hypotrichia</taxon>
        <taxon>Euplotida</taxon>
        <taxon>Euplotidae</taxon>
        <taxon>Moneuplotes</taxon>
    </lineage>
</organism>
<comment type="caution">
    <text evidence="2">The sequence shown here is derived from an EMBL/GenBank/DDBJ whole genome shotgun (WGS) entry which is preliminary data.</text>
</comment>
<protein>
    <submittedName>
        <fullName evidence="2">Uncharacterized protein</fullName>
    </submittedName>
</protein>